<evidence type="ECO:0000313" key="2">
    <source>
        <dbReference type="Proteomes" id="UP000320338"/>
    </source>
</evidence>
<accession>A0A4Y3WGB1</accession>
<keyword evidence="2" id="KW-1185">Reference proteome</keyword>
<dbReference type="Proteomes" id="UP000320338">
    <property type="component" value="Unassembled WGS sequence"/>
</dbReference>
<proteinExistence type="predicted"/>
<comment type="caution">
    <text evidence="1">The sequence shown here is derived from an EMBL/GenBank/DDBJ whole genome shotgun (WGS) entry which is preliminary data.</text>
</comment>
<protein>
    <recommendedName>
        <fullName evidence="3">Dihydrodiol dehydrogenase</fullName>
    </recommendedName>
</protein>
<dbReference type="OrthoDB" id="2877291at2"/>
<dbReference type="RefSeq" id="WP_141276377.1">
    <property type="nucleotide sequence ID" value="NZ_BAAARZ010000002.1"/>
</dbReference>
<organism evidence="1 2">
    <name type="scientific">Pseudonocardia hydrocarbonoxydans</name>
    <dbReference type="NCBI Taxonomy" id="76726"/>
    <lineage>
        <taxon>Bacteria</taxon>
        <taxon>Bacillati</taxon>
        <taxon>Actinomycetota</taxon>
        <taxon>Actinomycetes</taxon>
        <taxon>Pseudonocardiales</taxon>
        <taxon>Pseudonocardiaceae</taxon>
        <taxon>Pseudonocardia</taxon>
    </lineage>
</organism>
<reference evidence="1 2" key="1">
    <citation type="submission" date="2019-06" db="EMBL/GenBank/DDBJ databases">
        <title>Whole genome shotgun sequence of Pseudonocardia hydrocarbonoxydans NBRC 14498.</title>
        <authorList>
            <person name="Hosoyama A."/>
            <person name="Uohara A."/>
            <person name="Ohji S."/>
            <person name="Ichikawa N."/>
        </authorList>
    </citation>
    <scope>NUCLEOTIDE SEQUENCE [LARGE SCALE GENOMIC DNA]</scope>
    <source>
        <strain evidence="1 2">NBRC 14498</strain>
    </source>
</reference>
<sequence>MNADQTDTWVVRNEFAMVEVALDRQAHDARLRITDRQTGRTVHLDALELEALTRIGHGDLRSLLDPSGPTAVLHED</sequence>
<dbReference type="EMBL" id="BJNG01000003">
    <property type="protein sequence ID" value="GEC18032.1"/>
    <property type="molecule type" value="Genomic_DNA"/>
</dbReference>
<evidence type="ECO:0000313" key="1">
    <source>
        <dbReference type="EMBL" id="GEC18032.1"/>
    </source>
</evidence>
<evidence type="ECO:0008006" key="3">
    <source>
        <dbReference type="Google" id="ProtNLM"/>
    </source>
</evidence>
<name>A0A4Y3WGB1_9PSEU</name>
<dbReference type="AlphaFoldDB" id="A0A4Y3WGB1"/>
<gene>
    <name evidence="1" type="ORF">PHY01_03150</name>
</gene>